<protein>
    <submittedName>
        <fullName evidence="1">Uncharacterized protein</fullName>
    </submittedName>
</protein>
<accession>A0A8J5Y0W4</accession>
<evidence type="ECO:0000313" key="1">
    <source>
        <dbReference type="EMBL" id="KAG8472407.1"/>
    </source>
</evidence>
<dbReference type="OrthoDB" id="992045at2759"/>
<dbReference type="EMBL" id="JAHUZN010000013">
    <property type="protein sequence ID" value="KAG8472407.1"/>
    <property type="molecule type" value="Genomic_DNA"/>
</dbReference>
<proteinExistence type="predicted"/>
<dbReference type="Proteomes" id="UP000701853">
    <property type="component" value="Chromosome 13"/>
</dbReference>
<dbReference type="AlphaFoldDB" id="A0A8J5Y0W4"/>
<gene>
    <name evidence="1" type="ORF">CXB51_035393</name>
</gene>
<keyword evidence="2" id="KW-1185">Reference proteome</keyword>
<reference evidence="1 2" key="1">
    <citation type="journal article" date="2021" name="bioRxiv">
        <title>The Gossypium anomalum genome as a resource for cotton improvement and evolutionary analysis of hybrid incompatibility.</title>
        <authorList>
            <person name="Grover C.E."/>
            <person name="Yuan D."/>
            <person name="Arick M.A."/>
            <person name="Miller E.R."/>
            <person name="Hu G."/>
            <person name="Peterson D.G."/>
            <person name="Wendel J.F."/>
            <person name="Udall J.A."/>
        </authorList>
    </citation>
    <scope>NUCLEOTIDE SEQUENCE [LARGE SCALE GENOMIC DNA]</scope>
    <source>
        <strain evidence="1">JFW-Udall</strain>
        <tissue evidence="1">Leaf</tissue>
    </source>
</reference>
<evidence type="ECO:0000313" key="2">
    <source>
        <dbReference type="Proteomes" id="UP000701853"/>
    </source>
</evidence>
<name>A0A8J5Y0W4_9ROSI</name>
<organism evidence="1 2">
    <name type="scientific">Gossypium anomalum</name>
    <dbReference type="NCBI Taxonomy" id="47600"/>
    <lineage>
        <taxon>Eukaryota</taxon>
        <taxon>Viridiplantae</taxon>
        <taxon>Streptophyta</taxon>
        <taxon>Embryophyta</taxon>
        <taxon>Tracheophyta</taxon>
        <taxon>Spermatophyta</taxon>
        <taxon>Magnoliopsida</taxon>
        <taxon>eudicotyledons</taxon>
        <taxon>Gunneridae</taxon>
        <taxon>Pentapetalae</taxon>
        <taxon>rosids</taxon>
        <taxon>malvids</taxon>
        <taxon>Malvales</taxon>
        <taxon>Malvaceae</taxon>
        <taxon>Malvoideae</taxon>
        <taxon>Gossypium</taxon>
    </lineage>
</organism>
<sequence>MKKAGKNEYHLWEKRDLASSRQKELNLVRLRIQYAKTKLDCIAKNYGSFVTREKKKK</sequence>
<comment type="caution">
    <text evidence="1">The sequence shown here is derived from an EMBL/GenBank/DDBJ whole genome shotgun (WGS) entry which is preliminary data.</text>
</comment>